<accession>A0A8X6EZN5</accession>
<dbReference type="GO" id="GO:0003676">
    <property type="term" value="F:nucleic acid binding"/>
    <property type="evidence" value="ECO:0007669"/>
    <property type="project" value="InterPro"/>
</dbReference>
<protein>
    <submittedName>
        <fullName evidence="1">Mariner Mos1 transposase</fullName>
    </submittedName>
</protein>
<dbReference type="EMBL" id="BMAO01010164">
    <property type="protein sequence ID" value="GFQ65294.1"/>
    <property type="molecule type" value="Genomic_DNA"/>
</dbReference>
<dbReference type="OrthoDB" id="8028980at2759"/>
<comment type="caution">
    <text evidence="1">The sequence shown here is derived from an EMBL/GenBank/DDBJ whole genome shotgun (WGS) entry which is preliminary data.</text>
</comment>
<proteinExistence type="predicted"/>
<reference evidence="1" key="1">
    <citation type="submission" date="2020-07" db="EMBL/GenBank/DDBJ databases">
        <title>Multicomponent nature underlies the extraordinary mechanical properties of spider dragline silk.</title>
        <authorList>
            <person name="Kono N."/>
            <person name="Nakamura H."/>
            <person name="Mori M."/>
            <person name="Yoshida Y."/>
            <person name="Ohtoshi R."/>
            <person name="Malay A.D."/>
            <person name="Moran D.A.P."/>
            <person name="Tomita M."/>
            <person name="Numata K."/>
            <person name="Arakawa K."/>
        </authorList>
    </citation>
    <scope>NUCLEOTIDE SEQUENCE</scope>
</reference>
<gene>
    <name evidence="1" type="primary">mariner T</name>
    <name evidence="1" type="ORF">TNCT_211941</name>
</gene>
<dbReference type="Proteomes" id="UP000887116">
    <property type="component" value="Unassembled WGS sequence"/>
</dbReference>
<dbReference type="InterPro" id="IPR036397">
    <property type="entry name" value="RNaseH_sf"/>
</dbReference>
<dbReference type="Gene3D" id="3.30.420.10">
    <property type="entry name" value="Ribonuclease H-like superfamily/Ribonuclease H"/>
    <property type="match status" value="1"/>
</dbReference>
<evidence type="ECO:0000313" key="1">
    <source>
        <dbReference type="EMBL" id="GFQ65294.1"/>
    </source>
</evidence>
<evidence type="ECO:0000313" key="2">
    <source>
        <dbReference type="Proteomes" id="UP000887116"/>
    </source>
</evidence>
<name>A0A8X6EZN5_TRICU</name>
<keyword evidence="2" id="KW-1185">Reference proteome</keyword>
<organism evidence="1 2">
    <name type="scientific">Trichonephila clavata</name>
    <name type="common">Joro spider</name>
    <name type="synonym">Nephila clavata</name>
    <dbReference type="NCBI Taxonomy" id="2740835"/>
    <lineage>
        <taxon>Eukaryota</taxon>
        <taxon>Metazoa</taxon>
        <taxon>Ecdysozoa</taxon>
        <taxon>Arthropoda</taxon>
        <taxon>Chelicerata</taxon>
        <taxon>Arachnida</taxon>
        <taxon>Araneae</taxon>
        <taxon>Araneomorphae</taxon>
        <taxon>Entelegynae</taxon>
        <taxon>Araneoidea</taxon>
        <taxon>Nephilidae</taxon>
        <taxon>Trichonephila</taxon>
    </lineage>
</organism>
<dbReference type="Pfam" id="PF01359">
    <property type="entry name" value="Transposase_1"/>
    <property type="match status" value="1"/>
</dbReference>
<dbReference type="AlphaFoldDB" id="A0A8X6EZN5"/>
<dbReference type="InterPro" id="IPR001888">
    <property type="entry name" value="Transposase_1"/>
</dbReference>
<sequence>MLSPGEAGSTSPRPNHFGKKTMACVSWDQSVIVYCELLKPGEIVNAQHYRQQMINLNYALIERRAEWARRYDKVILSNENAPSHTEKLVKNTFWNRLVGTSYLTHRTRQIWHYLTTPS</sequence>